<name>A0A831EEY5_9ENTR</name>
<protein>
    <submittedName>
        <fullName evidence="1">Uncharacterized protein</fullName>
    </submittedName>
</protein>
<keyword evidence="2" id="KW-1185">Reference proteome</keyword>
<proteinExistence type="predicted"/>
<evidence type="ECO:0000313" key="2">
    <source>
        <dbReference type="Proteomes" id="UP000187148"/>
    </source>
</evidence>
<gene>
    <name evidence="1" type="ORF">BWI95_22435</name>
</gene>
<evidence type="ECO:0000313" key="1">
    <source>
        <dbReference type="EMBL" id="APZ07832.1"/>
    </source>
</evidence>
<dbReference type="KEGG" id="kco:BWI95_22435"/>
<dbReference type="EMBL" id="CP019446">
    <property type="protein sequence ID" value="APZ07832.1"/>
    <property type="molecule type" value="Genomic_DNA"/>
</dbReference>
<keyword evidence="1" id="KW-0614">Plasmid</keyword>
<accession>A0A831EEY5</accession>
<reference evidence="1 2" key="1">
    <citation type="submission" date="2017-01" db="EMBL/GenBank/DDBJ databases">
        <authorList>
            <person name="Cao J.-M."/>
        </authorList>
    </citation>
    <scope>NUCLEOTIDE SEQUENCE [LARGE SCALE GENOMIC DNA]</scope>
    <source>
        <strain evidence="1 2">888-76</strain>
        <plasmid evidence="1 2">p888-76-1</plasmid>
    </source>
</reference>
<organism evidence="1 2">
    <name type="scientific">Kosakonia cowanii JCM 10956 = DSM 18146</name>
    <dbReference type="NCBI Taxonomy" id="1300165"/>
    <lineage>
        <taxon>Bacteria</taxon>
        <taxon>Pseudomonadati</taxon>
        <taxon>Pseudomonadota</taxon>
        <taxon>Gammaproteobacteria</taxon>
        <taxon>Enterobacterales</taxon>
        <taxon>Enterobacteriaceae</taxon>
        <taxon>Kosakonia</taxon>
    </lineage>
</organism>
<dbReference type="Proteomes" id="UP000187148">
    <property type="component" value="Plasmid p888-76-1"/>
</dbReference>
<geneLocation type="plasmid" evidence="1 2">
    <name>p888-76-1</name>
</geneLocation>
<dbReference type="AlphaFoldDB" id="A0A831EEY5"/>
<sequence length="63" mass="7386">MTQVAGIEEALYELHLRLWNLTKDNLYRDASPAQKMAGMLTEHIDMQLLEVYRRAAEMRKHLA</sequence>